<evidence type="ECO:0000256" key="1">
    <source>
        <dbReference type="SAM" id="SignalP"/>
    </source>
</evidence>
<keyword evidence="4" id="KW-0378">Hydrolase</keyword>
<dbReference type="RefSeq" id="WP_208268232.1">
    <property type="nucleotide sequence ID" value="NZ_BAAAGM010000010.1"/>
</dbReference>
<dbReference type="Proteomes" id="UP000666915">
    <property type="component" value="Unassembled WGS sequence"/>
</dbReference>
<feature type="signal peptide" evidence="1">
    <location>
        <begin position="1"/>
        <end position="28"/>
    </location>
</feature>
<dbReference type="EMBL" id="JAGEOK010000012">
    <property type="protein sequence ID" value="MBO2439794.1"/>
    <property type="molecule type" value="Genomic_DNA"/>
</dbReference>
<keyword evidence="1" id="KW-0732">Signal</keyword>
<dbReference type="Pfam" id="PF08386">
    <property type="entry name" value="Abhydrolase_4"/>
    <property type="match status" value="1"/>
</dbReference>
<dbReference type="InterPro" id="IPR029058">
    <property type="entry name" value="AB_hydrolase_fold"/>
</dbReference>
<organism evidence="4 5">
    <name type="scientific">Actinomadura nitritigenes</name>
    <dbReference type="NCBI Taxonomy" id="134602"/>
    <lineage>
        <taxon>Bacteria</taxon>
        <taxon>Bacillati</taxon>
        <taxon>Actinomycetota</taxon>
        <taxon>Actinomycetes</taxon>
        <taxon>Streptosporangiales</taxon>
        <taxon>Thermomonosporaceae</taxon>
        <taxon>Actinomadura</taxon>
    </lineage>
</organism>
<evidence type="ECO:0000313" key="4">
    <source>
        <dbReference type="EMBL" id="MBO2439794.1"/>
    </source>
</evidence>
<feature type="chain" id="PRO_5047251139" evidence="1">
    <location>
        <begin position="29"/>
        <end position="502"/>
    </location>
</feature>
<feature type="domain" description="Peptidase S33 tripeptidyl aminopeptidase-like C-terminal" evidence="3">
    <location>
        <begin position="395"/>
        <end position="483"/>
    </location>
</feature>
<dbReference type="Pfam" id="PF00561">
    <property type="entry name" value="Abhydrolase_1"/>
    <property type="match status" value="1"/>
</dbReference>
<proteinExistence type="predicted"/>
<dbReference type="InterPro" id="IPR050266">
    <property type="entry name" value="AB_hydrolase_sf"/>
</dbReference>
<protein>
    <submittedName>
        <fullName evidence="4">Alpha/beta fold hydrolase</fullName>
    </submittedName>
</protein>
<gene>
    <name evidence="4" type="ORF">J4557_19915</name>
</gene>
<dbReference type="PROSITE" id="PS51257">
    <property type="entry name" value="PROKAR_LIPOPROTEIN"/>
    <property type="match status" value="1"/>
</dbReference>
<dbReference type="SUPFAM" id="SSF53474">
    <property type="entry name" value="alpha/beta-Hydrolases"/>
    <property type="match status" value="1"/>
</dbReference>
<dbReference type="InterPro" id="IPR000073">
    <property type="entry name" value="AB_hydrolase_1"/>
</dbReference>
<sequence length="502" mass="52921">MKSISKRAGSVAAAVAVVACGAAITAPAGRAEKPAGEPAGCVPVSGAVCGSVRVPLVRDRPGLGDTTVAYALIRHRDASRPVRGTVALNPGGPGDSAIASAPQYARMFAGLLRDHDLLLVDPRGVNRSDPVQCGALASLPATRDGFVRAVGECGRTLGTRARGYTSAEIADDIDAVRAKLGIERLDLLGESYGTYLMTVYAQRHPGHVRSIVLSSAYPLAFDMWARPNARAARRTLRLVCERSAGACDGDEVLRDVARLARRLRARPIAYTLGGEQRRLDDTALASIVYGMAGSAPAGIGGVPAMVRSALHADDAPLIEAARQVAPLSGSSLRRDEQQLFNPEQAAAVMCNDYPTAGWNRSAPVATRLRQFSAGLAALPEQAYWPFGKRAWTGVSYSWGDACVRWPDRHGPVQPTSGPLPDVPVLVVSGDLDANTPTEQGRQAARRFRRAAVVEVPNVGHVAEHEPSGCAAAIETGFIRRLRVGDTSCLAGIPPAPVEPLPR</sequence>
<name>A0ABS3R2H6_9ACTN</name>
<dbReference type="GO" id="GO:0016787">
    <property type="term" value="F:hydrolase activity"/>
    <property type="evidence" value="ECO:0007669"/>
    <property type="project" value="UniProtKB-KW"/>
</dbReference>
<reference evidence="4 5" key="1">
    <citation type="submission" date="2021-03" db="EMBL/GenBank/DDBJ databases">
        <authorList>
            <person name="Kanchanasin P."/>
            <person name="Saeng-In P."/>
            <person name="Phongsopitanun W."/>
            <person name="Yuki M."/>
            <person name="Kudo T."/>
            <person name="Ohkuma M."/>
            <person name="Tanasupawat S."/>
        </authorList>
    </citation>
    <scope>NUCLEOTIDE SEQUENCE [LARGE SCALE GENOMIC DNA]</scope>
    <source>
        <strain evidence="4 5">L46</strain>
    </source>
</reference>
<dbReference type="PANTHER" id="PTHR43798">
    <property type="entry name" value="MONOACYLGLYCEROL LIPASE"/>
    <property type="match status" value="1"/>
</dbReference>
<accession>A0ABS3R2H6</accession>
<evidence type="ECO:0000259" key="2">
    <source>
        <dbReference type="Pfam" id="PF00561"/>
    </source>
</evidence>
<dbReference type="InterPro" id="IPR013595">
    <property type="entry name" value="Pept_S33_TAP-like_C"/>
</dbReference>
<evidence type="ECO:0000259" key="3">
    <source>
        <dbReference type="Pfam" id="PF08386"/>
    </source>
</evidence>
<evidence type="ECO:0000313" key="5">
    <source>
        <dbReference type="Proteomes" id="UP000666915"/>
    </source>
</evidence>
<dbReference type="PANTHER" id="PTHR43798:SF27">
    <property type="entry name" value="HYDROLASE ALPHA_BETA HYDROLASE FOLD FAMILY"/>
    <property type="match status" value="1"/>
</dbReference>
<keyword evidence="5" id="KW-1185">Reference proteome</keyword>
<feature type="domain" description="AB hydrolase-1" evidence="2">
    <location>
        <begin position="86"/>
        <end position="225"/>
    </location>
</feature>
<dbReference type="Gene3D" id="3.40.50.1820">
    <property type="entry name" value="alpha/beta hydrolase"/>
    <property type="match status" value="1"/>
</dbReference>
<comment type="caution">
    <text evidence="4">The sequence shown here is derived from an EMBL/GenBank/DDBJ whole genome shotgun (WGS) entry which is preliminary data.</text>
</comment>